<dbReference type="SUPFAM" id="SSF47928">
    <property type="entry name" value="N-terminal domain of the delta subunit of the F1F0-ATP synthase"/>
    <property type="match status" value="1"/>
</dbReference>
<name>A0ABW5XLY5_9SPHI</name>
<evidence type="ECO:0000313" key="9">
    <source>
        <dbReference type="Proteomes" id="UP001597601"/>
    </source>
</evidence>
<dbReference type="EMBL" id="JBHUON010000008">
    <property type="protein sequence ID" value="MFD2864745.1"/>
    <property type="molecule type" value="Genomic_DNA"/>
</dbReference>
<reference evidence="9" key="1">
    <citation type="journal article" date="2019" name="Int. J. Syst. Evol. Microbiol.">
        <title>The Global Catalogue of Microorganisms (GCM) 10K type strain sequencing project: providing services to taxonomists for standard genome sequencing and annotation.</title>
        <authorList>
            <consortium name="The Broad Institute Genomics Platform"/>
            <consortium name="The Broad Institute Genome Sequencing Center for Infectious Disease"/>
            <person name="Wu L."/>
            <person name="Ma J."/>
        </authorList>
    </citation>
    <scope>NUCLEOTIDE SEQUENCE [LARGE SCALE GENOMIC DNA]</scope>
    <source>
        <strain evidence="9">KCTC 52232</strain>
    </source>
</reference>
<comment type="subcellular location">
    <subcellularLocation>
        <location evidence="7">Cell membrane</location>
        <topology evidence="7">Peripheral membrane protein</topology>
    </subcellularLocation>
    <subcellularLocation>
        <location evidence="1">Membrane</location>
    </subcellularLocation>
</comment>
<accession>A0ABW5XLY5</accession>
<comment type="caution">
    <text evidence="8">The sequence shown here is derived from an EMBL/GenBank/DDBJ whole genome shotgun (WGS) entry which is preliminary data.</text>
</comment>
<keyword evidence="5 7" id="KW-0472">Membrane</keyword>
<dbReference type="PRINTS" id="PR00125">
    <property type="entry name" value="ATPASEDELTA"/>
</dbReference>
<evidence type="ECO:0000256" key="5">
    <source>
        <dbReference type="ARBA" id="ARBA00023136"/>
    </source>
</evidence>
<evidence type="ECO:0000256" key="7">
    <source>
        <dbReference type="HAMAP-Rule" id="MF_01416"/>
    </source>
</evidence>
<dbReference type="RefSeq" id="WP_377125776.1">
    <property type="nucleotide sequence ID" value="NZ_JBHUON010000008.1"/>
</dbReference>
<keyword evidence="2 7" id="KW-0813">Transport</keyword>
<comment type="function">
    <text evidence="7">F(1)F(0) ATP synthase produces ATP from ADP in the presence of a proton or sodium gradient. F-type ATPases consist of two structural domains, F(1) containing the extramembraneous catalytic core and F(0) containing the membrane proton channel, linked together by a central stalk and a peripheral stalk. During catalysis, ATP synthesis in the catalytic domain of F(1) is coupled via a rotary mechanism of the central stalk subunits to proton translocation.</text>
</comment>
<dbReference type="PANTHER" id="PTHR11910">
    <property type="entry name" value="ATP SYNTHASE DELTA CHAIN"/>
    <property type="match status" value="1"/>
</dbReference>
<comment type="similarity">
    <text evidence="7">Belongs to the ATPase delta chain family.</text>
</comment>
<dbReference type="Gene3D" id="1.10.520.20">
    <property type="entry name" value="N-terminal domain of the delta subunit of the F1F0-ATP synthase"/>
    <property type="match status" value="1"/>
</dbReference>
<evidence type="ECO:0000256" key="3">
    <source>
        <dbReference type="ARBA" id="ARBA00022781"/>
    </source>
</evidence>
<protein>
    <recommendedName>
        <fullName evidence="7">ATP synthase subunit delta</fullName>
    </recommendedName>
    <alternativeName>
        <fullName evidence="7">ATP synthase F(1) sector subunit delta</fullName>
    </alternativeName>
    <alternativeName>
        <fullName evidence="7">F-type ATPase subunit delta</fullName>
        <shortName evidence="7">F-ATPase subunit delta</shortName>
    </alternativeName>
</protein>
<comment type="function">
    <text evidence="7">This protein is part of the stalk that links CF(0) to CF(1). It either transmits conformational changes from CF(0) to CF(1) or is implicated in proton conduction.</text>
</comment>
<sequence length="181" mass="19559">MSELAVASRYAKSLIDLSEEQNVLEAVNNDMVFFAKTLKENSQLAAVLSNPMVSHLKKLNILTEIFASRVNALTIAFFKLVINKGRGEVVNGTAHEFINLYNRKNNITKAKVVSATPLSATNQQALLAEVKAAIGGQVVLETKVDPSLIGGFVLTVGDRQLDTSVQTSLNKIKKNFATAAV</sequence>
<evidence type="ECO:0000313" key="8">
    <source>
        <dbReference type="EMBL" id="MFD2864745.1"/>
    </source>
</evidence>
<dbReference type="HAMAP" id="MF_01416">
    <property type="entry name" value="ATP_synth_delta_bact"/>
    <property type="match status" value="1"/>
</dbReference>
<evidence type="ECO:0000256" key="4">
    <source>
        <dbReference type="ARBA" id="ARBA00023065"/>
    </source>
</evidence>
<dbReference type="Proteomes" id="UP001597601">
    <property type="component" value="Unassembled WGS sequence"/>
</dbReference>
<keyword evidence="6 7" id="KW-0066">ATP synthesis</keyword>
<gene>
    <name evidence="7 8" type="primary">atpH</name>
    <name evidence="8" type="ORF">ACFSYC_08610</name>
</gene>
<evidence type="ECO:0000256" key="6">
    <source>
        <dbReference type="ARBA" id="ARBA00023310"/>
    </source>
</evidence>
<dbReference type="Pfam" id="PF00213">
    <property type="entry name" value="OSCP"/>
    <property type="match status" value="1"/>
</dbReference>
<keyword evidence="9" id="KW-1185">Reference proteome</keyword>
<evidence type="ECO:0000256" key="1">
    <source>
        <dbReference type="ARBA" id="ARBA00004370"/>
    </source>
</evidence>
<dbReference type="InterPro" id="IPR026015">
    <property type="entry name" value="ATP_synth_OSCP/delta_N_sf"/>
</dbReference>
<proteinExistence type="inferred from homology"/>
<dbReference type="NCBIfam" id="TIGR01145">
    <property type="entry name" value="ATP_synt_delta"/>
    <property type="match status" value="1"/>
</dbReference>
<keyword evidence="7" id="KW-1003">Cell membrane</keyword>
<organism evidence="8 9">
    <name type="scientific">Mucilaginibacter antarcticus</name>
    <dbReference type="NCBI Taxonomy" id="1855725"/>
    <lineage>
        <taxon>Bacteria</taxon>
        <taxon>Pseudomonadati</taxon>
        <taxon>Bacteroidota</taxon>
        <taxon>Sphingobacteriia</taxon>
        <taxon>Sphingobacteriales</taxon>
        <taxon>Sphingobacteriaceae</taxon>
        <taxon>Mucilaginibacter</taxon>
    </lineage>
</organism>
<evidence type="ECO:0000256" key="2">
    <source>
        <dbReference type="ARBA" id="ARBA00022448"/>
    </source>
</evidence>
<dbReference type="InterPro" id="IPR000711">
    <property type="entry name" value="ATPase_OSCP/dsu"/>
</dbReference>
<keyword evidence="7" id="KW-0139">CF(1)</keyword>
<keyword evidence="4 7" id="KW-0406">Ion transport</keyword>
<keyword evidence="3 7" id="KW-0375">Hydrogen ion transport</keyword>